<evidence type="ECO:0000256" key="8">
    <source>
        <dbReference type="RuleBase" id="RU003679"/>
    </source>
</evidence>
<dbReference type="InterPro" id="IPR025300">
    <property type="entry name" value="BetaGal_jelly_roll_dom"/>
</dbReference>
<dbReference type="PRINTS" id="PR00742">
    <property type="entry name" value="GLHYDRLASE35"/>
</dbReference>
<dbReference type="Pfam" id="PF13364">
    <property type="entry name" value="BetaGal_ABD2"/>
    <property type="match status" value="2"/>
</dbReference>
<keyword evidence="7 11" id="KW-0326">Glycosidase</keyword>
<dbReference type="SUPFAM" id="SSF49785">
    <property type="entry name" value="Galactose-binding domain-like"/>
    <property type="match status" value="2"/>
</dbReference>
<evidence type="ECO:0000256" key="7">
    <source>
        <dbReference type="ARBA" id="ARBA00023295"/>
    </source>
</evidence>
<dbReference type="Gene3D" id="2.60.120.260">
    <property type="entry name" value="Galactose-binding domain-like"/>
    <property type="match status" value="2"/>
</dbReference>
<comment type="catalytic activity">
    <reaction evidence="1">
        <text>Hydrolysis of terminal non-reducing beta-D-galactose residues in beta-D-galactosides.</text>
        <dbReference type="EC" id="3.2.1.23"/>
    </reaction>
</comment>
<dbReference type="SMART" id="SM01029">
    <property type="entry name" value="BetaGal_dom2"/>
    <property type="match status" value="1"/>
</dbReference>
<evidence type="ECO:0000256" key="2">
    <source>
        <dbReference type="ARBA" id="ARBA00009809"/>
    </source>
</evidence>
<comment type="similarity">
    <text evidence="2 8">Belongs to the glycosyl hydrolase 35 family.</text>
</comment>
<comment type="caution">
    <text evidence="11">The sequence shown here is derived from an EMBL/GenBank/DDBJ whole genome shotgun (WGS) entry which is preliminary data.</text>
</comment>
<dbReference type="InterPro" id="IPR018954">
    <property type="entry name" value="Betagal_dom2"/>
</dbReference>
<feature type="signal peptide" evidence="9">
    <location>
        <begin position="1"/>
        <end position="29"/>
    </location>
</feature>
<keyword evidence="5 11" id="KW-0378">Hydrolase</keyword>
<evidence type="ECO:0000256" key="6">
    <source>
        <dbReference type="ARBA" id="ARBA00023180"/>
    </source>
</evidence>
<evidence type="ECO:0000256" key="3">
    <source>
        <dbReference type="ARBA" id="ARBA00012756"/>
    </source>
</evidence>
<dbReference type="PANTHER" id="PTHR23421">
    <property type="entry name" value="BETA-GALACTOSIDASE RELATED"/>
    <property type="match status" value="1"/>
</dbReference>
<organism evidence="11 12">
    <name type="scientific">Sporolactobacillus mangiferae</name>
    <dbReference type="NCBI Taxonomy" id="2940498"/>
    <lineage>
        <taxon>Bacteria</taxon>
        <taxon>Bacillati</taxon>
        <taxon>Bacillota</taxon>
        <taxon>Bacilli</taxon>
        <taxon>Bacillales</taxon>
        <taxon>Sporolactobacillaceae</taxon>
        <taxon>Sporolactobacillus</taxon>
    </lineage>
</organism>
<dbReference type="Proteomes" id="UP001203004">
    <property type="component" value="Unassembled WGS sequence"/>
</dbReference>
<gene>
    <name evidence="11" type="ORF">M3N64_12750</name>
</gene>
<keyword evidence="4 9" id="KW-0732">Signal</keyword>
<dbReference type="Gene3D" id="3.20.20.80">
    <property type="entry name" value="Glycosidases"/>
    <property type="match status" value="1"/>
</dbReference>
<dbReference type="InterPro" id="IPR031330">
    <property type="entry name" value="Gly_Hdrlase_35_cat"/>
</dbReference>
<dbReference type="Gene3D" id="2.60.390.10">
    <property type="entry name" value="Beta-galactosidase, domain 3"/>
    <property type="match status" value="1"/>
</dbReference>
<evidence type="ECO:0000313" key="11">
    <source>
        <dbReference type="EMBL" id="MCL1632790.1"/>
    </source>
</evidence>
<dbReference type="Gene3D" id="2.102.20.10">
    <property type="entry name" value="Beta-galactosidase, domain 2"/>
    <property type="match status" value="1"/>
</dbReference>
<dbReference type="InterPro" id="IPR025972">
    <property type="entry name" value="BetaGal_dom3"/>
</dbReference>
<evidence type="ECO:0000256" key="5">
    <source>
        <dbReference type="ARBA" id="ARBA00022801"/>
    </source>
</evidence>
<protein>
    <recommendedName>
        <fullName evidence="3">beta-galactosidase</fullName>
        <ecNumber evidence="3">3.2.1.23</ecNumber>
    </recommendedName>
</protein>
<evidence type="ECO:0000256" key="4">
    <source>
        <dbReference type="ARBA" id="ARBA00022729"/>
    </source>
</evidence>
<dbReference type="InterPro" id="IPR017853">
    <property type="entry name" value="GH"/>
</dbReference>
<evidence type="ECO:0000256" key="1">
    <source>
        <dbReference type="ARBA" id="ARBA00001412"/>
    </source>
</evidence>
<dbReference type="SUPFAM" id="SSF51011">
    <property type="entry name" value="Glycosyl hydrolase domain"/>
    <property type="match status" value="1"/>
</dbReference>
<dbReference type="InterPro" id="IPR001944">
    <property type="entry name" value="Glycoside_Hdrlase_35"/>
</dbReference>
<proteinExistence type="inferred from homology"/>
<dbReference type="Pfam" id="PF10435">
    <property type="entry name" value="BetaGal_dom2"/>
    <property type="match status" value="1"/>
</dbReference>
<feature type="chain" id="PRO_5045759185" description="beta-galactosidase" evidence="9">
    <location>
        <begin position="30"/>
        <end position="967"/>
    </location>
</feature>
<sequence length="967" mass="107864">MQKKFWGSLVLVAGLLCANLLGTPTSVKADSVSKTTNKSAVVSFDHYSLKINGERKFIYSGEFEYWRLPSPSLWKDVLQKMKANGFNAVTIYFNWGYHSPKKGVYDFSGIRDVNRLLDMAKEAGLYVIARPGPYVNAETDAGGFPNWLTKEEGKVRNSDPAYTAAYEEWLSHIDPIIKKHLITKGGNVILYQVENEYGSGDADYMQNIIDKVKADGIDVPTFHNQQDGPGSQWASGTGAPDMYAFDSYTKTLGNLKTNFGDAHKYAPNSPIFVAELGNGWFDPWGGVGYDAMRQKFNADYQNVVYKNIIGEGATLLSYYMTYGGTSWGYLPFPGVYTSYDYGAAISENRTIDAKTAGQKRIAYMLDAVKPIYETDSLSEGPMADNASIRLAKLQNPKTQTQFYILRHEQADSTNNDEVSLNINSADVNKTVPVTLNGQAGKILIANYKFGHQKLVYSTAEMMTNYSNRGKDVAVFYSQKGDKNETVLKFDRKPQVNVRSGKVDYQWNEKEGYLTLSNQYQGLAQVDIRSGRQNLMLLLGTDDEAGQLWQQKTHAGTILESGSYLVRSASVKGRTLALTGDTDKRTTLKVYAPDFVKTVTWNGERVRARTVNGSLEVDLAGPDTRKVSLPKLTTWRYQEASPETELNFDDSQWTIADHTTTNSNTKPTTLPVLYSDDYGFHHGNVWFRGHFNGSGNETGIKLYGSSGSHGAYSVWLNGKFLGSADGRKTFTFPEDAVKKDQDNVVSVMVTNMGHEENWGITPTFKNARGLREASLQGTDVSNETIQWRIQGNQGGEDLKDTARGAYNYGGLYGERNGWTLPGYRDSAWRKVSLPNNQGEAGVGWYRNSFDLNIPKNYDVPIALKITDDPSYNYRAYIYVNGWLYGQYINNLGPQHEFYLPSGLLNEHGKNNISIAVWGLDDQGARLGNVELVQDGIYKSSLNVQQVKAPDYQDLFSKGHHHTKSGVHQ</sequence>
<dbReference type="EC" id="3.2.1.23" evidence="3"/>
<dbReference type="Pfam" id="PF13363">
    <property type="entry name" value="BetaGal_dom3"/>
    <property type="match status" value="1"/>
</dbReference>
<feature type="domain" description="Beta-galactosidase" evidence="10">
    <location>
        <begin position="370"/>
        <end position="547"/>
    </location>
</feature>
<dbReference type="InterPro" id="IPR036833">
    <property type="entry name" value="BetaGal_dom3_sf"/>
</dbReference>
<dbReference type="InterPro" id="IPR037110">
    <property type="entry name" value="Betagal_dom2_sf"/>
</dbReference>
<keyword evidence="6" id="KW-0325">Glycoprotein</keyword>
<reference evidence="11 12" key="1">
    <citation type="submission" date="2022-05" db="EMBL/GenBank/DDBJ databases">
        <title>Sporolactobacillus sp nov CPB3-1, isolated from tree bark (Mangifera indica L.).</title>
        <authorList>
            <person name="Phuengjayaem S."/>
            <person name="Tanasupawat S."/>
        </authorList>
    </citation>
    <scope>NUCLEOTIDE SEQUENCE [LARGE SCALE GENOMIC DNA]</scope>
    <source>
        <strain evidence="11 12">CPB3-1</strain>
    </source>
</reference>
<evidence type="ECO:0000313" key="12">
    <source>
        <dbReference type="Proteomes" id="UP001203004"/>
    </source>
</evidence>
<dbReference type="SUPFAM" id="SSF117100">
    <property type="entry name" value="Beta-galactosidase LacA, domain 3"/>
    <property type="match status" value="1"/>
</dbReference>
<name>A0ABT0MD40_9BACL</name>
<keyword evidence="12" id="KW-1185">Reference proteome</keyword>
<dbReference type="InterPro" id="IPR008979">
    <property type="entry name" value="Galactose-bd-like_sf"/>
</dbReference>
<dbReference type="Pfam" id="PF01301">
    <property type="entry name" value="Glyco_hydro_35"/>
    <property type="match status" value="1"/>
</dbReference>
<dbReference type="SUPFAM" id="SSF51445">
    <property type="entry name" value="(Trans)glycosidases"/>
    <property type="match status" value="1"/>
</dbReference>
<accession>A0ABT0MD40</accession>
<dbReference type="EMBL" id="JAMAST010000022">
    <property type="protein sequence ID" value="MCL1632790.1"/>
    <property type="molecule type" value="Genomic_DNA"/>
</dbReference>
<dbReference type="GO" id="GO:0004565">
    <property type="term" value="F:beta-galactosidase activity"/>
    <property type="evidence" value="ECO:0007669"/>
    <property type="project" value="UniProtKB-EC"/>
</dbReference>
<dbReference type="RefSeq" id="WP_249103146.1">
    <property type="nucleotide sequence ID" value="NZ_JAMAST010000022.1"/>
</dbReference>
<evidence type="ECO:0000256" key="9">
    <source>
        <dbReference type="SAM" id="SignalP"/>
    </source>
</evidence>
<evidence type="ECO:0000259" key="10">
    <source>
        <dbReference type="SMART" id="SM01029"/>
    </source>
</evidence>